<dbReference type="PANTHER" id="PTHR35339:SF4">
    <property type="entry name" value="LINALOOL DEHYDRATASE_ISOMERASE DOMAIN-CONTAINING PROTEIN"/>
    <property type="match status" value="1"/>
</dbReference>
<evidence type="ECO:0000256" key="1">
    <source>
        <dbReference type="SAM" id="MobiDB-lite"/>
    </source>
</evidence>
<evidence type="ECO:0000313" key="3">
    <source>
        <dbReference type="EMBL" id="SDU76872.1"/>
    </source>
</evidence>
<gene>
    <name evidence="3" type="ORF">SAMN04488563_5344</name>
</gene>
<organism evidence="3 4">
    <name type="scientific">Jiangella alkaliphila</name>
    <dbReference type="NCBI Taxonomy" id="419479"/>
    <lineage>
        <taxon>Bacteria</taxon>
        <taxon>Bacillati</taxon>
        <taxon>Actinomycetota</taxon>
        <taxon>Actinomycetes</taxon>
        <taxon>Jiangellales</taxon>
        <taxon>Jiangellaceae</taxon>
        <taxon>Jiangella</taxon>
    </lineage>
</organism>
<dbReference type="AlphaFoldDB" id="A0A1H2L7U0"/>
<dbReference type="InterPro" id="IPR016624">
    <property type="entry name" value="UCP014753"/>
</dbReference>
<dbReference type="PANTHER" id="PTHR35339">
    <property type="entry name" value="LINALOOL DEHYDRATASE_ISOMERASE DOMAIN-CONTAINING PROTEIN"/>
    <property type="match status" value="1"/>
</dbReference>
<feature type="compositionally biased region" description="Basic and acidic residues" evidence="1">
    <location>
        <begin position="527"/>
        <end position="536"/>
    </location>
</feature>
<protein>
    <recommendedName>
        <fullName evidence="2">DUF2264 domain-containing protein</fullName>
    </recommendedName>
</protein>
<name>A0A1H2L7U0_9ACTN</name>
<dbReference type="Pfam" id="PF10022">
    <property type="entry name" value="DUF2264"/>
    <property type="match status" value="1"/>
</dbReference>
<dbReference type="STRING" id="419479.SAMN04488563_5344"/>
<dbReference type="Proteomes" id="UP000182977">
    <property type="component" value="Chromosome I"/>
</dbReference>
<keyword evidence="4" id="KW-1185">Reference proteome</keyword>
<reference evidence="4" key="1">
    <citation type="submission" date="2016-10" db="EMBL/GenBank/DDBJ databases">
        <authorList>
            <person name="Varghese N."/>
            <person name="Submissions S."/>
        </authorList>
    </citation>
    <scope>NUCLEOTIDE SEQUENCE [LARGE SCALE GENOMIC DNA]</scope>
    <source>
        <strain evidence="4">DSM 45079</strain>
    </source>
</reference>
<sequence length="663" mass="70603">MWPDRGPARAGGTPREGWLAAADRLLAAPRRHATPHHALIHLPGPASVSGHWSDGLEGFARTFLLAAFRLAGSQGADPDCLAGWYARGITAGVDPASPERWPRLSERRQARVEAASVAIGLHETREWIWDRLTDRTREQVVTWLAEIVGTSDYANNWIWFQNVVEAFLRSVGGPWEPADLERNLAAHDGWYAGDGWFTDGGTRNFDYYGGWAMHFYPVWYARICGDHADPDFVATTRDRLERYLLDAQYLVAADGAPVFQGRSLTYRFAVLAPFWAAAAAGAAEPEPGLTRRVADRVLAYFSGHGAPDERGLLPVGWHGAFARVRQNYSGAGSPYWASKGFAGLVLPPDHPAWTGPDGALPVERADVERVVGPPGWVVSATRADGIVRVLNHGTDHAAGASGVVDSPFYARHGYSSHAAPDLSQGRLQRPLDSHVALLDAAGNPSHRTPLRRVALDVDGLGLASCSRAHWLDLSGDGGAAGEAQSVRVGPWLTTASLVRGGVEVRLARVDPVPDGFGRPGTAASDDPDGHRPIDRGPWRLHVGGWTIASDAASPASAVDGSRAQVRTADDLTSVVIGVAALDEAGSDESDGANPMGRWSAVPWARTSASVEPAVVHAAVVVLSGAYAGDAARTSVTISGEQAVVTWADGATTTAHLRAPEDRG</sequence>
<dbReference type="InterPro" id="IPR049349">
    <property type="entry name" value="DUF2264_N"/>
</dbReference>
<proteinExistence type="predicted"/>
<accession>A0A1H2L7U0</accession>
<evidence type="ECO:0000313" key="4">
    <source>
        <dbReference type="Proteomes" id="UP000182977"/>
    </source>
</evidence>
<dbReference type="RefSeq" id="WP_046772551.1">
    <property type="nucleotide sequence ID" value="NZ_LBMC01000066.1"/>
</dbReference>
<feature type="region of interest" description="Disordered" evidence="1">
    <location>
        <begin position="513"/>
        <end position="536"/>
    </location>
</feature>
<evidence type="ECO:0000259" key="2">
    <source>
        <dbReference type="Pfam" id="PF10022"/>
    </source>
</evidence>
<dbReference type="EMBL" id="LT629791">
    <property type="protein sequence ID" value="SDU76872.1"/>
    <property type="molecule type" value="Genomic_DNA"/>
</dbReference>
<dbReference type="OrthoDB" id="9813465at2"/>
<feature type="domain" description="DUF2264" evidence="2">
    <location>
        <begin position="15"/>
        <end position="356"/>
    </location>
</feature>